<evidence type="ECO:0000256" key="1">
    <source>
        <dbReference type="SAM" id="Coils"/>
    </source>
</evidence>
<name>A0ABQ9DXQ0_9PASS</name>
<feature type="coiled-coil region" evidence="1">
    <location>
        <begin position="59"/>
        <end position="86"/>
    </location>
</feature>
<feature type="compositionally biased region" description="Basic residues" evidence="2">
    <location>
        <begin position="128"/>
        <end position="137"/>
    </location>
</feature>
<keyword evidence="1" id="KW-0175">Coiled coil</keyword>
<dbReference type="Proteomes" id="UP001145742">
    <property type="component" value="Unassembled WGS sequence"/>
</dbReference>
<gene>
    <name evidence="3" type="ORF">WISP_09386</name>
</gene>
<protein>
    <submittedName>
        <fullName evidence="3">Uncharacterized protein</fullName>
    </submittedName>
</protein>
<evidence type="ECO:0000313" key="3">
    <source>
        <dbReference type="EMBL" id="KAJ7427147.1"/>
    </source>
</evidence>
<accession>A0ABQ9DXQ0</accession>
<reference evidence="3" key="1">
    <citation type="submission" date="2019-10" db="EMBL/GenBank/DDBJ databases">
        <authorList>
            <person name="Soares A.E.R."/>
            <person name="Aleixo A."/>
            <person name="Schneider P."/>
            <person name="Miyaki C.Y."/>
            <person name="Schneider M.P."/>
            <person name="Mello C."/>
            <person name="Vasconcelos A.T.R."/>
        </authorList>
    </citation>
    <scope>NUCLEOTIDE SEQUENCE</scope>
    <source>
        <tissue evidence="3">Muscle</tissue>
    </source>
</reference>
<proteinExistence type="predicted"/>
<feature type="region of interest" description="Disordered" evidence="2">
    <location>
        <begin position="99"/>
        <end position="137"/>
    </location>
</feature>
<evidence type="ECO:0000313" key="4">
    <source>
        <dbReference type="Proteomes" id="UP001145742"/>
    </source>
</evidence>
<feature type="compositionally biased region" description="Basic and acidic residues" evidence="2">
    <location>
        <begin position="112"/>
        <end position="125"/>
    </location>
</feature>
<keyword evidence="4" id="KW-1185">Reference proteome</keyword>
<evidence type="ECO:0000256" key="2">
    <source>
        <dbReference type="SAM" id="MobiDB-lite"/>
    </source>
</evidence>
<comment type="caution">
    <text evidence="3">The sequence shown here is derived from an EMBL/GenBank/DDBJ whole genome shotgun (WGS) entry which is preliminary data.</text>
</comment>
<sequence length="137" mass="15494">MPPKKMKAVAPVINRGVSVQTEPSEKDAATQVSGCIDCLSLELLPEDSVRSTCIRCEQVNDLLCLVAELREEVERLRNIRESAREIDWWSHTLLTPEEAQQEVVKPNSSCHQADRMDHMDGEEWKQVPGRRGKNTPS</sequence>
<dbReference type="EMBL" id="WHWB01032052">
    <property type="protein sequence ID" value="KAJ7427147.1"/>
    <property type="molecule type" value="Genomic_DNA"/>
</dbReference>
<organism evidence="3 4">
    <name type="scientific">Willisornis vidua</name>
    <name type="common">Xingu scale-backed antbird</name>
    <dbReference type="NCBI Taxonomy" id="1566151"/>
    <lineage>
        <taxon>Eukaryota</taxon>
        <taxon>Metazoa</taxon>
        <taxon>Chordata</taxon>
        <taxon>Craniata</taxon>
        <taxon>Vertebrata</taxon>
        <taxon>Euteleostomi</taxon>
        <taxon>Archelosauria</taxon>
        <taxon>Archosauria</taxon>
        <taxon>Dinosauria</taxon>
        <taxon>Saurischia</taxon>
        <taxon>Theropoda</taxon>
        <taxon>Coelurosauria</taxon>
        <taxon>Aves</taxon>
        <taxon>Neognathae</taxon>
        <taxon>Neoaves</taxon>
        <taxon>Telluraves</taxon>
        <taxon>Australaves</taxon>
        <taxon>Passeriformes</taxon>
        <taxon>Thamnophilidae</taxon>
        <taxon>Willisornis</taxon>
    </lineage>
</organism>